<sequence>MSFMTKHTCRLGTSAVSLT</sequence>
<proteinExistence type="predicted"/>
<name>A0A0E9W4G1_ANGAN</name>
<organism evidence="1">
    <name type="scientific">Anguilla anguilla</name>
    <name type="common">European freshwater eel</name>
    <name type="synonym">Muraena anguilla</name>
    <dbReference type="NCBI Taxonomy" id="7936"/>
    <lineage>
        <taxon>Eukaryota</taxon>
        <taxon>Metazoa</taxon>
        <taxon>Chordata</taxon>
        <taxon>Craniata</taxon>
        <taxon>Vertebrata</taxon>
        <taxon>Euteleostomi</taxon>
        <taxon>Actinopterygii</taxon>
        <taxon>Neopterygii</taxon>
        <taxon>Teleostei</taxon>
        <taxon>Anguilliformes</taxon>
        <taxon>Anguillidae</taxon>
        <taxon>Anguilla</taxon>
    </lineage>
</organism>
<evidence type="ECO:0000313" key="1">
    <source>
        <dbReference type="EMBL" id="JAH85221.1"/>
    </source>
</evidence>
<protein>
    <submittedName>
        <fullName evidence="1">Uncharacterized protein</fullName>
    </submittedName>
</protein>
<dbReference type="AlphaFoldDB" id="A0A0E9W4G1"/>
<accession>A0A0E9W4G1</accession>
<reference evidence="1" key="1">
    <citation type="submission" date="2014-11" db="EMBL/GenBank/DDBJ databases">
        <authorList>
            <person name="Amaro Gonzalez C."/>
        </authorList>
    </citation>
    <scope>NUCLEOTIDE SEQUENCE</scope>
</reference>
<reference evidence="1" key="2">
    <citation type="journal article" date="2015" name="Fish Shellfish Immunol.">
        <title>Early steps in the European eel (Anguilla anguilla)-Vibrio vulnificus interaction in the gills: Role of the RtxA13 toxin.</title>
        <authorList>
            <person name="Callol A."/>
            <person name="Pajuelo D."/>
            <person name="Ebbesson L."/>
            <person name="Teles M."/>
            <person name="MacKenzie S."/>
            <person name="Amaro C."/>
        </authorList>
    </citation>
    <scope>NUCLEOTIDE SEQUENCE</scope>
</reference>
<dbReference type="EMBL" id="GBXM01023356">
    <property type="protein sequence ID" value="JAH85221.1"/>
    <property type="molecule type" value="Transcribed_RNA"/>
</dbReference>